<dbReference type="Proteomes" id="UP001153332">
    <property type="component" value="Unassembled WGS sequence"/>
</dbReference>
<accession>A0ACC2JTK7</accession>
<keyword evidence="2" id="KW-1185">Reference proteome</keyword>
<evidence type="ECO:0000313" key="1">
    <source>
        <dbReference type="EMBL" id="KAJ8130674.1"/>
    </source>
</evidence>
<organism evidence="1 2">
    <name type="scientific">Lasiodiplodia mahajangana</name>
    <dbReference type="NCBI Taxonomy" id="1108764"/>
    <lineage>
        <taxon>Eukaryota</taxon>
        <taxon>Fungi</taxon>
        <taxon>Dikarya</taxon>
        <taxon>Ascomycota</taxon>
        <taxon>Pezizomycotina</taxon>
        <taxon>Dothideomycetes</taxon>
        <taxon>Dothideomycetes incertae sedis</taxon>
        <taxon>Botryosphaeriales</taxon>
        <taxon>Botryosphaeriaceae</taxon>
        <taxon>Lasiodiplodia</taxon>
    </lineage>
</organism>
<proteinExistence type="predicted"/>
<gene>
    <name evidence="1" type="ORF">O1611_g2954</name>
</gene>
<sequence length="99" mass="10809">MEQQNDNGHVPHTIVVGCRNKHGGGKPQMINEDESKFSHRDGPSGLWEACLGIETVPANGVGDNTNALIMPLGTPKQLKRSMVHFEWSIVGSHDPDKLI</sequence>
<reference evidence="1" key="1">
    <citation type="submission" date="2022-12" db="EMBL/GenBank/DDBJ databases">
        <title>Genome Sequence of Lasiodiplodia mahajangana.</title>
        <authorList>
            <person name="Buettner E."/>
        </authorList>
    </citation>
    <scope>NUCLEOTIDE SEQUENCE</scope>
    <source>
        <strain evidence="1">VT137</strain>
    </source>
</reference>
<evidence type="ECO:0000313" key="2">
    <source>
        <dbReference type="Proteomes" id="UP001153332"/>
    </source>
</evidence>
<dbReference type="EMBL" id="JAPUUL010000446">
    <property type="protein sequence ID" value="KAJ8130674.1"/>
    <property type="molecule type" value="Genomic_DNA"/>
</dbReference>
<protein>
    <submittedName>
        <fullName evidence="1">Uncharacterized protein</fullName>
    </submittedName>
</protein>
<name>A0ACC2JTK7_9PEZI</name>
<comment type="caution">
    <text evidence="1">The sequence shown here is derived from an EMBL/GenBank/DDBJ whole genome shotgun (WGS) entry which is preliminary data.</text>
</comment>